<keyword evidence="2" id="KW-1185">Reference proteome</keyword>
<dbReference type="Proteomes" id="UP000525652">
    <property type="component" value="Unassembled WGS sequence"/>
</dbReference>
<comment type="caution">
    <text evidence="1">The sequence shown here is derived from an EMBL/GenBank/DDBJ whole genome shotgun (WGS) entry which is preliminary data.</text>
</comment>
<reference evidence="1 2" key="1">
    <citation type="submission" date="2020-07" db="EMBL/GenBank/DDBJ databases">
        <authorList>
            <person name="Feng X."/>
        </authorList>
    </citation>
    <scope>NUCLEOTIDE SEQUENCE [LARGE SCALE GENOMIC DNA]</scope>
    <source>
        <strain evidence="1 2">JCM14086</strain>
    </source>
</reference>
<name>A0A7X1B1E1_9BACT</name>
<dbReference type="EMBL" id="JACHVA010000132">
    <property type="protein sequence ID" value="MBC2603767.1"/>
    <property type="molecule type" value="Genomic_DNA"/>
</dbReference>
<evidence type="ECO:0008006" key="3">
    <source>
        <dbReference type="Google" id="ProtNLM"/>
    </source>
</evidence>
<protein>
    <recommendedName>
        <fullName evidence="3">STAS/SEC14 domain-containing protein</fullName>
    </recommendedName>
</protein>
<proteinExistence type="predicted"/>
<evidence type="ECO:0000313" key="2">
    <source>
        <dbReference type="Proteomes" id="UP000525652"/>
    </source>
</evidence>
<dbReference type="AlphaFoldDB" id="A0A7X1B1E1"/>
<gene>
    <name evidence="1" type="ORF">H5P30_18465</name>
</gene>
<sequence length="132" mass="15854">MKNYSFQWDHRKLTITFRGVLTFEDVVNLCNERIADERYDSLRYILNDFTNLEGVIGSEVQVKNAFIYVNQSQRFGRRDKMLLGYVLGSPEVRAKLEEFLRHANEKDHSWERRVFDTIEESDAWAEDRLKEW</sequence>
<organism evidence="1 2">
    <name type="scientific">Puniceicoccus vermicola</name>
    <dbReference type="NCBI Taxonomy" id="388746"/>
    <lineage>
        <taxon>Bacteria</taxon>
        <taxon>Pseudomonadati</taxon>
        <taxon>Verrucomicrobiota</taxon>
        <taxon>Opitutia</taxon>
        <taxon>Puniceicoccales</taxon>
        <taxon>Puniceicoccaceae</taxon>
        <taxon>Puniceicoccus</taxon>
    </lineage>
</organism>
<evidence type="ECO:0000313" key="1">
    <source>
        <dbReference type="EMBL" id="MBC2603767.1"/>
    </source>
</evidence>
<accession>A0A7X1B1E1</accession>
<dbReference type="RefSeq" id="WP_185694387.1">
    <property type="nucleotide sequence ID" value="NZ_JACHVA010000132.1"/>
</dbReference>